<dbReference type="AlphaFoldDB" id="A0A645F1P0"/>
<dbReference type="EC" id="2.7.8.31" evidence="2"/>
<dbReference type="EMBL" id="VSSQ01053676">
    <property type="protein sequence ID" value="MPN07680.1"/>
    <property type="molecule type" value="Genomic_DNA"/>
</dbReference>
<dbReference type="InterPro" id="IPR003362">
    <property type="entry name" value="Bact_transf"/>
</dbReference>
<feature type="domain" description="Bacterial sugar transferase" evidence="1">
    <location>
        <begin position="1"/>
        <end position="123"/>
    </location>
</feature>
<name>A0A645F1P0_9ZZZZ</name>
<evidence type="ECO:0000259" key="1">
    <source>
        <dbReference type="Pfam" id="PF02397"/>
    </source>
</evidence>
<organism evidence="2">
    <name type="scientific">bioreactor metagenome</name>
    <dbReference type="NCBI Taxonomy" id="1076179"/>
    <lineage>
        <taxon>unclassified sequences</taxon>
        <taxon>metagenomes</taxon>
        <taxon>ecological metagenomes</taxon>
    </lineage>
</organism>
<dbReference type="GO" id="GO:0089702">
    <property type="term" value="F:undecaprenyl-phosphate glucose phosphotransferase activity"/>
    <property type="evidence" value="ECO:0007669"/>
    <property type="project" value="UniProtKB-EC"/>
</dbReference>
<gene>
    <name evidence="2" type="primary">wcaJ_12</name>
    <name evidence="2" type="ORF">SDC9_154951</name>
</gene>
<reference evidence="2" key="1">
    <citation type="submission" date="2019-08" db="EMBL/GenBank/DDBJ databases">
        <authorList>
            <person name="Kucharzyk K."/>
            <person name="Murdoch R.W."/>
            <person name="Higgins S."/>
            <person name="Loffler F."/>
        </authorList>
    </citation>
    <scope>NUCLEOTIDE SEQUENCE</scope>
</reference>
<dbReference type="PANTHER" id="PTHR30576:SF10">
    <property type="entry name" value="SLL5057 PROTEIN"/>
    <property type="match status" value="1"/>
</dbReference>
<dbReference type="Pfam" id="PF02397">
    <property type="entry name" value="Bac_transf"/>
    <property type="match status" value="1"/>
</dbReference>
<accession>A0A645F1P0</accession>
<comment type="caution">
    <text evidence="2">The sequence shown here is derived from an EMBL/GenBank/DDBJ whole genome shotgun (WGS) entry which is preliminary data.</text>
</comment>
<sequence length="133" mass="15014">MKVDAPSNSPTDALENAQSWITNVGKFLRKTSLDEIPQLINIISGQMSFVGPRPSLRNQENLNELRLKYNVFTVRPGITGWAQVNGRDELTNHEKALYDYEYVKKISLSFDIKCIIKTVSAVIFGKNIVEGKK</sequence>
<dbReference type="PANTHER" id="PTHR30576">
    <property type="entry name" value="COLANIC BIOSYNTHESIS UDP-GLUCOSE LIPID CARRIER TRANSFERASE"/>
    <property type="match status" value="1"/>
</dbReference>
<protein>
    <submittedName>
        <fullName evidence="2">UDP-glucose:undecaprenyl-phosphate glucose-1-phosphate transferase</fullName>
        <ecNumber evidence="2">2.7.8.31</ecNumber>
    </submittedName>
</protein>
<proteinExistence type="predicted"/>
<evidence type="ECO:0000313" key="2">
    <source>
        <dbReference type="EMBL" id="MPN07680.1"/>
    </source>
</evidence>
<keyword evidence="2" id="KW-0808">Transferase</keyword>